<reference evidence="1" key="1">
    <citation type="submission" date="2021-09" db="EMBL/GenBank/DDBJ databases">
        <authorList>
            <consortium name="Pathogen Informatics"/>
        </authorList>
    </citation>
    <scope>NUCLEOTIDE SEQUENCE</scope>
</reference>
<keyword evidence="2" id="KW-1185">Reference proteome</keyword>
<dbReference type="EMBL" id="CAKAEH010000311">
    <property type="protein sequence ID" value="CAG9530561.1"/>
    <property type="molecule type" value="Genomic_DNA"/>
</dbReference>
<dbReference type="OrthoDB" id="10579118at2759"/>
<comment type="caution">
    <text evidence="1">The sequence shown here is derived from an EMBL/GenBank/DDBJ whole genome shotgun (WGS) entry which is preliminary data.</text>
</comment>
<accession>A0A8J2Q3L2</accession>
<gene>
    <name evidence="1" type="ORF">CJOHNSTONI_LOCUS1049</name>
</gene>
<organism evidence="1 2">
    <name type="scientific">Cercopithifilaria johnstoni</name>
    <dbReference type="NCBI Taxonomy" id="2874296"/>
    <lineage>
        <taxon>Eukaryota</taxon>
        <taxon>Metazoa</taxon>
        <taxon>Ecdysozoa</taxon>
        <taxon>Nematoda</taxon>
        <taxon>Chromadorea</taxon>
        <taxon>Rhabditida</taxon>
        <taxon>Spirurina</taxon>
        <taxon>Spiruromorpha</taxon>
        <taxon>Filarioidea</taxon>
        <taxon>Onchocercidae</taxon>
        <taxon>Cercopithifilaria</taxon>
    </lineage>
</organism>
<dbReference type="AlphaFoldDB" id="A0A8J2Q3L2"/>
<sequence>MEVFMLGIHVVCDMCSSGFRLIINRIGYFGERKEGFDTPCEVWRVEAFEKEGRKGPEGRRIGFSKARKATACDEGRHENCSMTLMNCSQRVCMHVCTHGVMHRRSYREHMHTAFA</sequence>
<name>A0A8J2Q3L2_9BILA</name>
<proteinExistence type="predicted"/>
<protein>
    <submittedName>
        <fullName evidence="1">Uncharacterized protein</fullName>
    </submittedName>
</protein>
<evidence type="ECO:0000313" key="2">
    <source>
        <dbReference type="Proteomes" id="UP000746747"/>
    </source>
</evidence>
<evidence type="ECO:0000313" key="1">
    <source>
        <dbReference type="EMBL" id="CAG9530561.1"/>
    </source>
</evidence>
<dbReference type="Proteomes" id="UP000746747">
    <property type="component" value="Unassembled WGS sequence"/>
</dbReference>